<keyword evidence="10" id="KW-1185">Reference proteome</keyword>
<keyword evidence="5 8" id="KW-0812">Transmembrane</keyword>
<keyword evidence="4" id="KW-1003">Cell membrane</keyword>
<name>A0A1H6UJG9_9ACTN</name>
<feature type="transmembrane region" description="Helical" evidence="8">
    <location>
        <begin position="238"/>
        <end position="264"/>
    </location>
</feature>
<feature type="transmembrane region" description="Helical" evidence="8">
    <location>
        <begin position="284"/>
        <end position="302"/>
    </location>
</feature>
<dbReference type="GO" id="GO:0005886">
    <property type="term" value="C:plasma membrane"/>
    <property type="evidence" value="ECO:0007669"/>
    <property type="project" value="UniProtKB-SubCell"/>
</dbReference>
<dbReference type="PANTHER" id="PTHR30472:SF1">
    <property type="entry name" value="FE(3+) DICITRATE TRANSPORT SYSTEM PERMEASE PROTEIN FECC-RELATED"/>
    <property type="match status" value="1"/>
</dbReference>
<keyword evidence="7 8" id="KW-0472">Membrane</keyword>
<comment type="similarity">
    <text evidence="2">Belongs to the binding-protein-dependent transport system permease family. FecCD subfamily.</text>
</comment>
<feature type="transmembrane region" description="Helical" evidence="8">
    <location>
        <begin position="70"/>
        <end position="89"/>
    </location>
</feature>
<evidence type="ECO:0000256" key="2">
    <source>
        <dbReference type="ARBA" id="ARBA00007935"/>
    </source>
</evidence>
<protein>
    <submittedName>
        <fullName evidence="9">Iron complex transport system permease protein</fullName>
    </submittedName>
</protein>
<dbReference type="GO" id="GO:0022857">
    <property type="term" value="F:transmembrane transporter activity"/>
    <property type="evidence" value="ECO:0007669"/>
    <property type="project" value="InterPro"/>
</dbReference>
<dbReference type="FunFam" id="1.10.3470.10:FF:000001">
    <property type="entry name" value="Vitamin B12 ABC transporter permease BtuC"/>
    <property type="match status" value="1"/>
</dbReference>
<dbReference type="PROSITE" id="PS51318">
    <property type="entry name" value="TAT"/>
    <property type="match status" value="1"/>
</dbReference>
<dbReference type="GO" id="GO:0033214">
    <property type="term" value="P:siderophore-iron import into cell"/>
    <property type="evidence" value="ECO:0007669"/>
    <property type="project" value="TreeGrafter"/>
</dbReference>
<feature type="transmembrane region" description="Helical" evidence="8">
    <location>
        <begin position="156"/>
        <end position="178"/>
    </location>
</feature>
<dbReference type="AlphaFoldDB" id="A0A1H6UJG9"/>
<reference evidence="10" key="1">
    <citation type="submission" date="2016-10" db="EMBL/GenBank/DDBJ databases">
        <authorList>
            <person name="Varghese N."/>
            <person name="Submissions S."/>
        </authorList>
    </citation>
    <scope>NUCLEOTIDE SEQUENCE [LARGE SCALE GENOMIC DNA]</scope>
    <source>
        <strain evidence="10">CGMCC 4.7038</strain>
    </source>
</reference>
<feature type="transmembrane region" description="Helical" evidence="8">
    <location>
        <begin position="101"/>
        <end position="120"/>
    </location>
</feature>
<dbReference type="InterPro" id="IPR006311">
    <property type="entry name" value="TAT_signal"/>
</dbReference>
<dbReference type="CDD" id="cd06550">
    <property type="entry name" value="TM_ABC_iron-siderophores_like"/>
    <property type="match status" value="1"/>
</dbReference>
<evidence type="ECO:0000313" key="10">
    <source>
        <dbReference type="Proteomes" id="UP000198707"/>
    </source>
</evidence>
<dbReference type="InterPro" id="IPR000522">
    <property type="entry name" value="ABC_transptr_permease_BtuC"/>
</dbReference>
<sequence length="338" mass="33885">MQATPPPKHRRAALRAGGLAVAALALLAVTVLSITVGAKPIPLADVWQALTDRDAAEYAVVRQLRVPRTLLGLLAGTALGVAGAAMQALTRNPLADPGLLGINAGAAAAIATAAALFGVGGGTGQVWFALLGAAAVTVGVYAIGGGRSATPARLALAGAAINAALYSYVSAVMLLDAAGLERLRFWTVGSLADADAGTVRRVLPFIAVGLLVALAAARPLNALALGDDAAQALGARPALARAVVIVAITLLCGAATAACGPIVFVGLLVPHLVRVLTGPDLRWLLPYCALLAPVLLLGADVLGRVLGRPGELQVGLVTAVLGGPLFLSLVTRTRTTRP</sequence>
<keyword evidence="3" id="KW-0813">Transport</keyword>
<proteinExistence type="inferred from homology"/>
<feature type="transmembrane region" description="Helical" evidence="8">
    <location>
        <begin position="12"/>
        <end position="36"/>
    </location>
</feature>
<dbReference type="STRING" id="1144548.SAMN05443287_102145"/>
<evidence type="ECO:0000256" key="1">
    <source>
        <dbReference type="ARBA" id="ARBA00004651"/>
    </source>
</evidence>
<evidence type="ECO:0000256" key="7">
    <source>
        <dbReference type="ARBA" id="ARBA00023136"/>
    </source>
</evidence>
<dbReference type="SUPFAM" id="SSF81345">
    <property type="entry name" value="ABC transporter involved in vitamin B12 uptake, BtuC"/>
    <property type="match status" value="1"/>
</dbReference>
<dbReference type="InterPro" id="IPR037294">
    <property type="entry name" value="ABC_BtuC-like"/>
</dbReference>
<evidence type="ECO:0000256" key="8">
    <source>
        <dbReference type="SAM" id="Phobius"/>
    </source>
</evidence>
<evidence type="ECO:0000256" key="4">
    <source>
        <dbReference type="ARBA" id="ARBA00022475"/>
    </source>
</evidence>
<evidence type="ECO:0000256" key="3">
    <source>
        <dbReference type="ARBA" id="ARBA00022448"/>
    </source>
</evidence>
<evidence type="ECO:0000256" key="5">
    <source>
        <dbReference type="ARBA" id="ARBA00022692"/>
    </source>
</evidence>
<evidence type="ECO:0000256" key="6">
    <source>
        <dbReference type="ARBA" id="ARBA00022989"/>
    </source>
</evidence>
<feature type="transmembrane region" description="Helical" evidence="8">
    <location>
        <begin position="314"/>
        <end position="331"/>
    </location>
</feature>
<gene>
    <name evidence="9" type="ORF">SAMN05443287_102145</name>
</gene>
<dbReference type="EMBL" id="FNYV01000002">
    <property type="protein sequence ID" value="SEI88315.1"/>
    <property type="molecule type" value="Genomic_DNA"/>
</dbReference>
<dbReference type="Pfam" id="PF01032">
    <property type="entry name" value="FecCD"/>
    <property type="match status" value="1"/>
</dbReference>
<accession>A0A1H6UJG9</accession>
<keyword evidence="6 8" id="KW-1133">Transmembrane helix</keyword>
<dbReference type="PANTHER" id="PTHR30472">
    <property type="entry name" value="FERRIC ENTEROBACTIN TRANSPORT SYSTEM PERMEASE PROTEIN"/>
    <property type="match status" value="1"/>
</dbReference>
<evidence type="ECO:0000313" key="9">
    <source>
        <dbReference type="EMBL" id="SEI88315.1"/>
    </source>
</evidence>
<feature type="transmembrane region" description="Helical" evidence="8">
    <location>
        <begin position="126"/>
        <end position="144"/>
    </location>
</feature>
<dbReference type="Gene3D" id="1.10.3470.10">
    <property type="entry name" value="ABC transporter involved in vitamin B12 uptake, BtuC"/>
    <property type="match status" value="1"/>
</dbReference>
<organism evidence="9 10">
    <name type="scientific">Micromonospora phaseoli</name>
    <dbReference type="NCBI Taxonomy" id="1144548"/>
    <lineage>
        <taxon>Bacteria</taxon>
        <taxon>Bacillati</taxon>
        <taxon>Actinomycetota</taxon>
        <taxon>Actinomycetes</taxon>
        <taxon>Micromonosporales</taxon>
        <taxon>Micromonosporaceae</taxon>
        <taxon>Micromonospora</taxon>
    </lineage>
</organism>
<comment type="subcellular location">
    <subcellularLocation>
        <location evidence="1">Cell membrane</location>
        <topology evidence="1">Multi-pass membrane protein</topology>
    </subcellularLocation>
</comment>
<feature type="transmembrane region" description="Helical" evidence="8">
    <location>
        <begin position="198"/>
        <end position="217"/>
    </location>
</feature>
<dbReference type="Proteomes" id="UP000198707">
    <property type="component" value="Unassembled WGS sequence"/>
</dbReference>